<dbReference type="AlphaFoldDB" id="A0AAD9IC11"/>
<feature type="compositionally biased region" description="Polar residues" evidence="1">
    <location>
        <begin position="37"/>
        <end position="49"/>
    </location>
</feature>
<reference evidence="2" key="1">
    <citation type="journal article" date="2023" name="Mol. Plant Microbe Interact.">
        <title>Elucidating the Obligate Nature and Biological Capacity of an Invasive Fungal Corn Pathogen.</title>
        <authorList>
            <person name="MacCready J.S."/>
            <person name="Roggenkamp E.M."/>
            <person name="Gdanetz K."/>
            <person name="Chilvers M.I."/>
        </authorList>
    </citation>
    <scope>NUCLEOTIDE SEQUENCE</scope>
    <source>
        <strain evidence="2">PM02</strain>
    </source>
</reference>
<sequence>MEMRENSMQLRGHNKRGASQHRGLSSELGKSAGSCDLETTQTVLVTPNNLGRRRHPGPLRDEDNASSGGKSDVKTKAFALERGMEEDIILLAGKNIHDKRTVAWSKDQLRDWADRFKAARDDAGLDAGVAAAVREARLQMTKMDPGAFESQCRANRRRLEAWLSTQVHLAMYRSDGDKES</sequence>
<dbReference type="EMBL" id="JAQQPM010000009">
    <property type="protein sequence ID" value="KAK2074974.1"/>
    <property type="molecule type" value="Genomic_DNA"/>
</dbReference>
<gene>
    <name evidence="2" type="ORF">P8C59_009140</name>
</gene>
<feature type="region of interest" description="Disordered" evidence="1">
    <location>
        <begin position="1"/>
        <end position="72"/>
    </location>
</feature>
<comment type="caution">
    <text evidence="2">The sequence shown here is derived from an EMBL/GenBank/DDBJ whole genome shotgun (WGS) entry which is preliminary data.</text>
</comment>
<dbReference type="Proteomes" id="UP001217918">
    <property type="component" value="Unassembled WGS sequence"/>
</dbReference>
<evidence type="ECO:0000313" key="2">
    <source>
        <dbReference type="EMBL" id="KAK2074974.1"/>
    </source>
</evidence>
<accession>A0AAD9IC11</accession>
<keyword evidence="3" id="KW-1185">Reference proteome</keyword>
<proteinExistence type="predicted"/>
<evidence type="ECO:0000256" key="1">
    <source>
        <dbReference type="SAM" id="MobiDB-lite"/>
    </source>
</evidence>
<evidence type="ECO:0000313" key="3">
    <source>
        <dbReference type="Proteomes" id="UP001217918"/>
    </source>
</evidence>
<protein>
    <submittedName>
        <fullName evidence="2">Uncharacterized protein</fullName>
    </submittedName>
</protein>
<organism evidence="2 3">
    <name type="scientific">Phyllachora maydis</name>
    <dbReference type="NCBI Taxonomy" id="1825666"/>
    <lineage>
        <taxon>Eukaryota</taxon>
        <taxon>Fungi</taxon>
        <taxon>Dikarya</taxon>
        <taxon>Ascomycota</taxon>
        <taxon>Pezizomycotina</taxon>
        <taxon>Sordariomycetes</taxon>
        <taxon>Sordariomycetidae</taxon>
        <taxon>Phyllachorales</taxon>
        <taxon>Phyllachoraceae</taxon>
        <taxon>Phyllachora</taxon>
    </lineage>
</organism>
<name>A0AAD9IC11_9PEZI</name>